<feature type="region of interest" description="Disordered" evidence="8">
    <location>
        <begin position="1251"/>
        <end position="1274"/>
    </location>
</feature>
<dbReference type="STRING" id="1555241.A0A4P9XC81"/>
<dbReference type="AlphaFoldDB" id="A0A4P9XC81"/>
<organism evidence="11 12">
    <name type="scientific">Caulochytrium protostelioides</name>
    <dbReference type="NCBI Taxonomy" id="1555241"/>
    <lineage>
        <taxon>Eukaryota</taxon>
        <taxon>Fungi</taxon>
        <taxon>Fungi incertae sedis</taxon>
        <taxon>Chytridiomycota</taxon>
        <taxon>Chytridiomycota incertae sedis</taxon>
        <taxon>Chytridiomycetes</taxon>
        <taxon>Caulochytriales</taxon>
        <taxon>Caulochytriaceae</taxon>
        <taxon>Caulochytrium</taxon>
    </lineage>
</organism>
<keyword evidence="12" id="KW-1185">Reference proteome</keyword>
<evidence type="ECO:0000256" key="5">
    <source>
        <dbReference type="ARBA" id="ARBA00022833"/>
    </source>
</evidence>
<dbReference type="Gene3D" id="1.10.10.10">
    <property type="entry name" value="Winged helix-like DNA-binding domain superfamily/Winged helix DNA-binding domain"/>
    <property type="match status" value="1"/>
</dbReference>
<evidence type="ECO:0000313" key="12">
    <source>
        <dbReference type="Proteomes" id="UP000274922"/>
    </source>
</evidence>
<feature type="region of interest" description="Disordered" evidence="8">
    <location>
        <begin position="1009"/>
        <end position="1056"/>
    </location>
</feature>
<feature type="compositionally biased region" description="Low complexity" evidence="8">
    <location>
        <begin position="47"/>
        <end position="58"/>
    </location>
</feature>
<dbReference type="SUPFAM" id="SSF46785">
    <property type="entry name" value="Winged helix' DNA-binding domain"/>
    <property type="match status" value="1"/>
</dbReference>
<dbReference type="GO" id="GO:0008270">
    <property type="term" value="F:zinc ion binding"/>
    <property type="evidence" value="ECO:0007669"/>
    <property type="project" value="UniProtKB-KW"/>
</dbReference>
<feature type="region of interest" description="Disordered" evidence="8">
    <location>
        <begin position="33"/>
        <end position="65"/>
    </location>
</feature>
<dbReference type="PROSITE" id="PS51504">
    <property type="entry name" value="H15"/>
    <property type="match status" value="1"/>
</dbReference>
<keyword evidence="5" id="KW-0862">Zinc</keyword>
<dbReference type="PROSITE" id="PS50016">
    <property type="entry name" value="ZF_PHD_2"/>
    <property type="match status" value="1"/>
</dbReference>
<feature type="domain" description="H15" evidence="10">
    <location>
        <begin position="926"/>
        <end position="996"/>
    </location>
</feature>
<feature type="domain" description="PHD-type" evidence="9">
    <location>
        <begin position="357"/>
        <end position="414"/>
    </location>
</feature>
<evidence type="ECO:0000259" key="9">
    <source>
        <dbReference type="PROSITE" id="PS50016"/>
    </source>
</evidence>
<dbReference type="InterPro" id="IPR011011">
    <property type="entry name" value="Znf_FYVE_PHD"/>
</dbReference>
<feature type="region of interest" description="Disordered" evidence="8">
    <location>
        <begin position="293"/>
        <end position="349"/>
    </location>
</feature>
<evidence type="ECO:0000259" key="10">
    <source>
        <dbReference type="PROSITE" id="PS51504"/>
    </source>
</evidence>
<evidence type="ECO:0000256" key="6">
    <source>
        <dbReference type="ARBA" id="ARBA00023159"/>
    </source>
</evidence>
<feature type="compositionally biased region" description="Acidic residues" evidence="8">
    <location>
        <begin position="659"/>
        <end position="671"/>
    </location>
</feature>
<feature type="compositionally biased region" description="Low complexity" evidence="8">
    <location>
        <begin position="563"/>
        <end position="584"/>
    </location>
</feature>
<feature type="region of interest" description="Disordered" evidence="8">
    <location>
        <begin position="531"/>
        <end position="606"/>
    </location>
</feature>
<dbReference type="InterPro" id="IPR013083">
    <property type="entry name" value="Znf_RING/FYVE/PHD"/>
</dbReference>
<dbReference type="PROSITE" id="PS01359">
    <property type="entry name" value="ZF_PHD_1"/>
    <property type="match status" value="1"/>
</dbReference>
<keyword evidence="2" id="KW-0597">Phosphoprotein</keyword>
<proteinExistence type="predicted"/>
<dbReference type="InterPro" id="IPR005818">
    <property type="entry name" value="Histone_H1/H5_H15"/>
</dbReference>
<feature type="compositionally biased region" description="Pro residues" evidence="8">
    <location>
        <begin position="1113"/>
        <end position="1125"/>
    </location>
</feature>
<keyword evidence="6" id="KW-0010">Activator</keyword>
<dbReference type="InterPro" id="IPR036390">
    <property type="entry name" value="WH_DNA-bd_sf"/>
</dbReference>
<dbReference type="SUPFAM" id="SSF57903">
    <property type="entry name" value="FYVE/PHD zinc finger"/>
    <property type="match status" value="1"/>
</dbReference>
<evidence type="ECO:0000256" key="8">
    <source>
        <dbReference type="SAM" id="MobiDB-lite"/>
    </source>
</evidence>
<feature type="region of interest" description="Disordered" evidence="8">
    <location>
        <begin position="875"/>
        <end position="906"/>
    </location>
</feature>
<protein>
    <recommendedName>
        <fullName evidence="1">Histone H1</fullName>
    </recommendedName>
</protein>
<feature type="region of interest" description="Disordered" evidence="8">
    <location>
        <begin position="631"/>
        <end position="683"/>
    </location>
</feature>
<accession>A0A4P9XC81</accession>
<evidence type="ECO:0000256" key="4">
    <source>
        <dbReference type="ARBA" id="ARBA00022771"/>
    </source>
</evidence>
<dbReference type="InterPro" id="IPR019787">
    <property type="entry name" value="Znf_PHD-finger"/>
</dbReference>
<feature type="compositionally biased region" description="Pro residues" evidence="8">
    <location>
        <begin position="197"/>
        <end position="209"/>
    </location>
</feature>
<gene>
    <name evidence="11" type="ORF">CXG81DRAFT_17392</name>
</gene>
<name>A0A4P9XC81_9FUNG</name>
<evidence type="ECO:0000313" key="11">
    <source>
        <dbReference type="EMBL" id="RKP03038.1"/>
    </source>
</evidence>
<feature type="compositionally biased region" description="Low complexity" evidence="8">
    <location>
        <begin position="447"/>
        <end position="460"/>
    </location>
</feature>
<feature type="compositionally biased region" description="Low complexity" evidence="8">
    <location>
        <begin position="1095"/>
        <end position="1112"/>
    </location>
</feature>
<reference evidence="12" key="1">
    <citation type="journal article" date="2018" name="Nat. Microbiol.">
        <title>Leveraging single-cell genomics to expand the fungal tree of life.</title>
        <authorList>
            <person name="Ahrendt S.R."/>
            <person name="Quandt C.A."/>
            <person name="Ciobanu D."/>
            <person name="Clum A."/>
            <person name="Salamov A."/>
            <person name="Andreopoulos B."/>
            <person name="Cheng J.F."/>
            <person name="Woyke T."/>
            <person name="Pelin A."/>
            <person name="Henrissat B."/>
            <person name="Reynolds N.K."/>
            <person name="Benny G.L."/>
            <person name="Smith M.E."/>
            <person name="James T.Y."/>
            <person name="Grigoriev I.V."/>
        </authorList>
    </citation>
    <scope>NUCLEOTIDE SEQUENCE [LARGE SCALE GENOMIC DNA]</scope>
    <source>
        <strain evidence="12">ATCC 52028</strain>
    </source>
</reference>
<dbReference type="InterPro" id="IPR036388">
    <property type="entry name" value="WH-like_DNA-bd_sf"/>
</dbReference>
<feature type="compositionally biased region" description="Low complexity" evidence="8">
    <location>
        <begin position="531"/>
        <end position="542"/>
    </location>
</feature>
<dbReference type="GO" id="GO:0006334">
    <property type="term" value="P:nucleosome assembly"/>
    <property type="evidence" value="ECO:0007669"/>
    <property type="project" value="InterPro"/>
</dbReference>
<dbReference type="Proteomes" id="UP000274922">
    <property type="component" value="Unassembled WGS sequence"/>
</dbReference>
<feature type="compositionally biased region" description="Low complexity" evidence="8">
    <location>
        <begin position="471"/>
        <end position="485"/>
    </location>
</feature>
<feature type="compositionally biased region" description="Acidic residues" evidence="8">
    <location>
        <begin position="338"/>
        <end position="349"/>
    </location>
</feature>
<feature type="compositionally biased region" description="Low complexity" evidence="8">
    <location>
        <begin position="181"/>
        <end position="196"/>
    </location>
</feature>
<feature type="region of interest" description="Disordered" evidence="8">
    <location>
        <begin position="1070"/>
        <end position="1141"/>
    </location>
</feature>
<evidence type="ECO:0000256" key="3">
    <source>
        <dbReference type="ARBA" id="ARBA00022723"/>
    </source>
</evidence>
<dbReference type="Gene3D" id="3.30.40.10">
    <property type="entry name" value="Zinc/RING finger domain, C3HC4 (zinc finger)"/>
    <property type="match status" value="1"/>
</dbReference>
<feature type="compositionally biased region" description="Acidic residues" evidence="8">
    <location>
        <begin position="149"/>
        <end position="158"/>
    </location>
</feature>
<evidence type="ECO:0000256" key="1">
    <source>
        <dbReference type="ARBA" id="ARBA00020833"/>
    </source>
</evidence>
<dbReference type="InterPro" id="IPR001965">
    <property type="entry name" value="Znf_PHD"/>
</dbReference>
<dbReference type="EMBL" id="ML014130">
    <property type="protein sequence ID" value="RKP03038.1"/>
    <property type="molecule type" value="Genomic_DNA"/>
</dbReference>
<dbReference type="SMART" id="SM00249">
    <property type="entry name" value="PHD"/>
    <property type="match status" value="1"/>
</dbReference>
<keyword evidence="4 7" id="KW-0863">Zinc-finger</keyword>
<feature type="compositionally biased region" description="Basic residues" evidence="8">
    <location>
        <begin position="435"/>
        <end position="444"/>
    </location>
</feature>
<sequence>MAPPMPSTAASASPAAATAATADPLAVLASLSHHAPYGPPPSRAVEPAATQAPAAPSSLPTPPTLFGLHEAAAAAAADETAHAADAGHAPRDLHEAMAASRRVGHDAVAAMLMHPAHAHRLMHPVSGSPAAGHPALLPHPAAMRAADGDASDDSDDSAFDPQDAANATGLPSALSGTSATRGVGPAADAADAAVGRAPPPPPPPPPPPQITRGGRISKPTTPFEPATGPTRATSATGRRGGRGRGGGNAGASGSAKGRPWPHDGAPAPASAPAGLVAPDAFADLALGFLDLDDAPPSAPAARRGPGRPRGAKNGTGRPRGRPPKHESETRRSASATPADDDAAAADDDALGPYADPDMFCSLCLLGDSKKGNEIVLCDMCNTPYHQACHPGGPVPDSVVANPWSAWFCRRCEGRPGKELIVAERARAEQAERRLAAKRARKRKSGTAPSSASASPASAAAIPPPTKRARGTRTAAAAAAATTRPASPLPGMATDLCIVCHRLRPPTVRARPVPEDTPAATVAAAVADAVLSSAQRHPSASPARAPPRPVPSAPGLAKGEPVSAPTAAAAAAAAPADPVTTGAPASMNAAHDEVDDPSDATPLIDLDAGLGGGDAHYETVNLADYVTDAPLDASTAPAPTEGAASATPDDESVTKADGDASLDADGEADEVETDRRSMTTTATTATGLRADTVDTVKVEHDGAPPSTAGIRTPASLATTLLTKMCQPCHDHMHGTWNAVQRTPDALIRLLAFETAVRHPEVAVLFATPAAPTTTAAAAAPADAAHARAEERAPLTLEDLVAYSARPKTRARGYPPHIVTVPAPVTIVTVPAPATATATEASAAGALPLAQEAAALASAAAAATVASAAESWAHRAPVGAASDTPGLSQLSSTTTSTAAPPTPALLSPAVRRGSPYGAISARRHFAAHFGTYEDLMIEALESLGQPQGSKPRDIFKAMAQKHPGLPDNFKQSAAHALLKALGRGRFLRAHRGAYLVNYAYQAKSEPRRATATSSAVSSAAVSSPASPAPRTAGSMTASASPGPSGAATPTAPSSAAAVMPAAAPATLADTTAAHTHAPPPPLPAAPLSHAPLPPATTAPTPAAASPALAMKPEPASQPPPPSPPRPSATPSVSTQPGLVPHPLAPATMNALGVMAGAADAMAAAAPSALDAALFGDAVATRGADVAQTMKTLLPMHLAASMDAVASLHAAVPALANGGRGAAGGMPGGGPEPAPDVGDPLMMANEFTIDSYFSDGDAATHPHHPAHGPVDPEAANY</sequence>
<dbReference type="InterPro" id="IPR019786">
    <property type="entry name" value="Zinc_finger_PHD-type_CS"/>
</dbReference>
<feature type="compositionally biased region" description="Low complexity" evidence="8">
    <location>
        <begin position="885"/>
        <end position="906"/>
    </location>
</feature>
<feature type="compositionally biased region" description="Low complexity" evidence="8">
    <location>
        <begin position="226"/>
        <end position="237"/>
    </location>
</feature>
<dbReference type="GO" id="GO:0000786">
    <property type="term" value="C:nucleosome"/>
    <property type="evidence" value="ECO:0007669"/>
    <property type="project" value="InterPro"/>
</dbReference>
<evidence type="ECO:0000256" key="7">
    <source>
        <dbReference type="PROSITE-ProRule" id="PRU00146"/>
    </source>
</evidence>
<dbReference type="GO" id="GO:0003677">
    <property type="term" value="F:DNA binding"/>
    <property type="evidence" value="ECO:0007669"/>
    <property type="project" value="InterPro"/>
</dbReference>
<dbReference type="OrthoDB" id="5863171at2759"/>
<feature type="region of interest" description="Disordered" evidence="8">
    <location>
        <begin position="432"/>
        <end position="487"/>
    </location>
</feature>
<evidence type="ECO:0000256" key="2">
    <source>
        <dbReference type="ARBA" id="ARBA00022553"/>
    </source>
</evidence>
<keyword evidence="3" id="KW-0479">Metal-binding</keyword>
<feature type="region of interest" description="Disordered" evidence="8">
    <location>
        <begin position="144"/>
        <end position="271"/>
    </location>
</feature>
<dbReference type="Pfam" id="PF00628">
    <property type="entry name" value="PHD"/>
    <property type="match status" value="1"/>
</dbReference>